<name>A0AAV9JNM6_9PEZI</name>
<evidence type="ECO:0000259" key="2">
    <source>
        <dbReference type="Pfam" id="PF03633"/>
    </source>
</evidence>
<dbReference type="AlphaFoldDB" id="A0AAV9JNM6"/>
<dbReference type="Gene3D" id="1.50.10.10">
    <property type="match status" value="1"/>
</dbReference>
<dbReference type="InterPro" id="IPR008928">
    <property type="entry name" value="6-hairpin_glycosidase_sf"/>
</dbReference>
<dbReference type="GO" id="GO:0005975">
    <property type="term" value="P:carbohydrate metabolic process"/>
    <property type="evidence" value="ECO:0007669"/>
    <property type="project" value="InterPro"/>
</dbReference>
<keyword evidence="1" id="KW-0732">Signal</keyword>
<feature type="domain" description="Mannosylglycerate hydrolase MGH1-like glycoside hydrolase" evidence="3">
    <location>
        <begin position="107"/>
        <end position="453"/>
    </location>
</feature>
<reference evidence="4 5" key="1">
    <citation type="submission" date="2021-11" db="EMBL/GenBank/DDBJ databases">
        <title>Black yeast isolated from Biological Soil Crust.</title>
        <authorList>
            <person name="Kurbessoian T."/>
        </authorList>
    </citation>
    <scope>NUCLEOTIDE SEQUENCE [LARGE SCALE GENOMIC DNA]</scope>
    <source>
        <strain evidence="4 5">CCFEE 5522</strain>
    </source>
</reference>
<gene>
    <name evidence="4" type="ORF">LTR36_001222</name>
</gene>
<keyword evidence="5" id="KW-1185">Reference proteome</keyword>
<proteinExistence type="predicted"/>
<dbReference type="Pfam" id="PF03633">
    <property type="entry name" value="Glyco_hydro_65C"/>
    <property type="match status" value="1"/>
</dbReference>
<comment type="caution">
    <text evidence="4">The sequence shown here is derived from an EMBL/GenBank/DDBJ whole genome shotgun (WGS) entry which is preliminary data.</text>
</comment>
<evidence type="ECO:0000256" key="1">
    <source>
        <dbReference type="SAM" id="SignalP"/>
    </source>
</evidence>
<dbReference type="InterPro" id="IPR005194">
    <property type="entry name" value="Glyco_hydro_65_C"/>
</dbReference>
<sequence length="867" mass="94950">MKAAALATALLLAASSASAANPRPYPPVDAYLQTTNILNHSSYLTGLDDHQWYLDNIPFIDVPDQSLQDVYYYRASVIKRHIKWAHEGQGWVVTEFIHPVSWASKFQTIPDSAPHHVVELRWLRDPNYIKNLIESYTRGGVEKLSGITYTHYMHRAILEHAQATGDIPFLVSQLDGMIASYNLWNVTIDSTTGLYHRNPLQDAQEYSLPGYLTGGPGGGPMDEWNDFGLSAAQGGGNDYTLIWLGPETYRPNFNAYMVANARAISQVASLAGNSSLAETWSAYADGLYARMENMLYSQELNFWIDVVEGTNLRCEGRELIGYFPYRFDVGTNETFIQGLEAGVDTEHFLTEFGPTTLEQTNPYYTALKNTTYCCQWNGQSWPFSTSVYLGTLARIARNGLSSIITPALFAQELSKYTRTNYKDGVPFTAESHYPTIDMWSGDTTNHSEHYLHSTYLDNVFTNLFGIVPTFGDTLVLQPLVPTNWSYFAIENLPYHGSLLTLVWDRDGTHYGSGASYGDSAAAGLSIYSNGTLFHNQKTLRAANITLPFQTAQAAQQLAARPEWQNILANPNSPYNLPSVTADWCLSANGDICPYEAWKLNDGLLWYDTTPDNYWTNNQSEFPYSTLTITLPRARKIHSISLALLADVAQGGVVDCPQGIRVVDGRTNETVAFKNPWNDCVPNALNTVPFAAPVAGNNSIANNITTPDNSDYTVETDLLLVTLSDKLRYTTAVTEIQLWVAPNPGPRYEAEDGVIGTFIGSYEGRATGLNGTIEDGGVSLGAGAWVELGDVRTATGAAGTVALTVVGGGEGAVEVQVNWLANTTVNFDAASGAVANKTIEVEMLRGANVVTILQTAGRPWVDAIVVGG</sequence>
<dbReference type="InterPro" id="IPR012341">
    <property type="entry name" value="6hp_glycosidase-like_sf"/>
</dbReference>
<protein>
    <submittedName>
        <fullName evidence="4">Uncharacterized protein</fullName>
    </submittedName>
</protein>
<dbReference type="Proteomes" id="UP001324427">
    <property type="component" value="Unassembled WGS sequence"/>
</dbReference>
<feature type="signal peptide" evidence="1">
    <location>
        <begin position="1"/>
        <end position="19"/>
    </location>
</feature>
<evidence type="ECO:0000259" key="3">
    <source>
        <dbReference type="Pfam" id="PF22422"/>
    </source>
</evidence>
<dbReference type="Gene3D" id="2.60.120.260">
    <property type="entry name" value="Galactose-binding domain-like"/>
    <property type="match status" value="1"/>
</dbReference>
<accession>A0AAV9JNM6</accession>
<dbReference type="EMBL" id="JAVFHQ010000012">
    <property type="protein sequence ID" value="KAK4547002.1"/>
    <property type="molecule type" value="Genomic_DNA"/>
</dbReference>
<dbReference type="GO" id="GO:0003824">
    <property type="term" value="F:catalytic activity"/>
    <property type="evidence" value="ECO:0007669"/>
    <property type="project" value="UniProtKB-ARBA"/>
</dbReference>
<evidence type="ECO:0000313" key="4">
    <source>
        <dbReference type="EMBL" id="KAK4547002.1"/>
    </source>
</evidence>
<organism evidence="4 5">
    <name type="scientific">Oleoguttula mirabilis</name>
    <dbReference type="NCBI Taxonomy" id="1507867"/>
    <lineage>
        <taxon>Eukaryota</taxon>
        <taxon>Fungi</taxon>
        <taxon>Dikarya</taxon>
        <taxon>Ascomycota</taxon>
        <taxon>Pezizomycotina</taxon>
        <taxon>Dothideomycetes</taxon>
        <taxon>Dothideomycetidae</taxon>
        <taxon>Mycosphaerellales</taxon>
        <taxon>Teratosphaeriaceae</taxon>
        <taxon>Oleoguttula</taxon>
    </lineage>
</organism>
<evidence type="ECO:0000313" key="5">
    <source>
        <dbReference type="Proteomes" id="UP001324427"/>
    </source>
</evidence>
<feature type="domain" description="Glycoside hydrolase family 65 C-terminal" evidence="2">
    <location>
        <begin position="470"/>
        <end position="512"/>
    </location>
</feature>
<dbReference type="SUPFAM" id="SSF48208">
    <property type="entry name" value="Six-hairpin glycosidases"/>
    <property type="match status" value="1"/>
</dbReference>
<dbReference type="Pfam" id="PF22422">
    <property type="entry name" value="MGH1-like_GH"/>
    <property type="match status" value="1"/>
</dbReference>
<dbReference type="InterPro" id="IPR054491">
    <property type="entry name" value="MGH1-like_GH"/>
</dbReference>
<feature type="chain" id="PRO_5043620048" evidence="1">
    <location>
        <begin position="20"/>
        <end position="867"/>
    </location>
</feature>